<dbReference type="EMBL" id="LQPE01000115">
    <property type="protein sequence ID" value="ORW03721.1"/>
    <property type="molecule type" value="Genomic_DNA"/>
</dbReference>
<proteinExistence type="predicted"/>
<comment type="caution">
    <text evidence="1">The sequence shown here is derived from an EMBL/GenBank/DDBJ whole genome shotgun (WGS) entry which is preliminary data.</text>
</comment>
<organism evidence="1 2">
    <name type="scientific">Mycobacterium kyorinense</name>
    <dbReference type="NCBI Taxonomy" id="487514"/>
    <lineage>
        <taxon>Bacteria</taxon>
        <taxon>Bacillati</taxon>
        <taxon>Actinomycetota</taxon>
        <taxon>Actinomycetes</taxon>
        <taxon>Mycobacteriales</taxon>
        <taxon>Mycobacteriaceae</taxon>
        <taxon>Mycobacterium</taxon>
    </lineage>
</organism>
<dbReference type="AlphaFoldDB" id="A0A1X1XY74"/>
<keyword evidence="2" id="KW-1185">Reference proteome</keyword>
<evidence type="ECO:0000313" key="1">
    <source>
        <dbReference type="EMBL" id="ORW03721.1"/>
    </source>
</evidence>
<protein>
    <submittedName>
        <fullName evidence="1">Uncharacterized protein</fullName>
    </submittedName>
</protein>
<sequence>MAETVGIDQRLMAYAQRILAGTGLTVEDTTGDDAAPVGSAAEALRHGWDMARRAGKVQR</sequence>
<accession>A0A1X1XY74</accession>
<evidence type="ECO:0000313" key="2">
    <source>
        <dbReference type="Proteomes" id="UP000193487"/>
    </source>
</evidence>
<name>A0A1X1XY74_9MYCO</name>
<dbReference type="OrthoDB" id="4742949at2"/>
<dbReference type="RefSeq" id="WP_085241308.1">
    <property type="nucleotide sequence ID" value="NZ_LQPE01000115.1"/>
</dbReference>
<gene>
    <name evidence="1" type="ORF">AWC14_00325</name>
</gene>
<dbReference type="Proteomes" id="UP000193487">
    <property type="component" value="Unassembled WGS sequence"/>
</dbReference>
<reference evidence="1 2" key="1">
    <citation type="submission" date="2016-01" db="EMBL/GenBank/DDBJ databases">
        <title>The new phylogeny of the genus Mycobacterium.</title>
        <authorList>
            <person name="Tarcisio F."/>
            <person name="Conor M."/>
            <person name="Antonella G."/>
            <person name="Elisabetta G."/>
            <person name="Giulia F.S."/>
            <person name="Sara T."/>
            <person name="Anna F."/>
            <person name="Clotilde B."/>
            <person name="Roberto B."/>
            <person name="Veronica D.S."/>
            <person name="Fabio R."/>
            <person name="Monica P."/>
            <person name="Olivier J."/>
            <person name="Enrico T."/>
            <person name="Nicola S."/>
        </authorList>
    </citation>
    <scope>NUCLEOTIDE SEQUENCE [LARGE SCALE GENOMIC DNA]</scope>
    <source>
        <strain evidence="1 2">DSM 45166</strain>
    </source>
</reference>